<proteinExistence type="predicted"/>
<organism evidence="1 2">
    <name type="scientific">Gigaspora rosea</name>
    <dbReference type="NCBI Taxonomy" id="44941"/>
    <lineage>
        <taxon>Eukaryota</taxon>
        <taxon>Fungi</taxon>
        <taxon>Fungi incertae sedis</taxon>
        <taxon>Mucoromycota</taxon>
        <taxon>Glomeromycotina</taxon>
        <taxon>Glomeromycetes</taxon>
        <taxon>Diversisporales</taxon>
        <taxon>Gigasporaceae</taxon>
        <taxon>Gigaspora</taxon>
    </lineage>
</organism>
<evidence type="ECO:0000313" key="1">
    <source>
        <dbReference type="EMBL" id="RIB20575.1"/>
    </source>
</evidence>
<keyword evidence="2" id="KW-1185">Reference proteome</keyword>
<dbReference type="AlphaFoldDB" id="A0A397VDP1"/>
<dbReference type="Proteomes" id="UP000266673">
    <property type="component" value="Unassembled WGS sequence"/>
</dbReference>
<comment type="caution">
    <text evidence="1">The sequence shown here is derived from an EMBL/GenBank/DDBJ whole genome shotgun (WGS) entry which is preliminary data.</text>
</comment>
<name>A0A397VDP1_9GLOM</name>
<protein>
    <submittedName>
        <fullName evidence="1">Uncharacterized protein</fullName>
    </submittedName>
</protein>
<dbReference type="EMBL" id="QKWP01000410">
    <property type="protein sequence ID" value="RIB20575.1"/>
    <property type="molecule type" value="Genomic_DNA"/>
</dbReference>
<gene>
    <name evidence="1" type="ORF">C2G38_1183910</name>
</gene>
<accession>A0A397VDP1</accession>
<reference evidence="1 2" key="1">
    <citation type="submission" date="2018-06" db="EMBL/GenBank/DDBJ databases">
        <title>Comparative genomics reveals the genomic features of Rhizophagus irregularis, R. cerebriforme, R. diaphanum and Gigaspora rosea, and their symbiotic lifestyle signature.</title>
        <authorList>
            <person name="Morin E."/>
            <person name="San Clemente H."/>
            <person name="Chen E.C.H."/>
            <person name="De La Providencia I."/>
            <person name="Hainaut M."/>
            <person name="Kuo A."/>
            <person name="Kohler A."/>
            <person name="Murat C."/>
            <person name="Tang N."/>
            <person name="Roy S."/>
            <person name="Loubradou J."/>
            <person name="Henrissat B."/>
            <person name="Grigoriev I.V."/>
            <person name="Corradi N."/>
            <person name="Roux C."/>
            <person name="Martin F.M."/>
        </authorList>
    </citation>
    <scope>NUCLEOTIDE SEQUENCE [LARGE SCALE GENOMIC DNA]</scope>
    <source>
        <strain evidence="1 2">DAOM 194757</strain>
    </source>
</reference>
<evidence type="ECO:0000313" key="2">
    <source>
        <dbReference type="Proteomes" id="UP000266673"/>
    </source>
</evidence>
<sequence>MDKSSESKKIFLRCGSGRPPLRSPVIASNLFILCFNVPRKSHFCPTRARSAIERPSFRR</sequence>